<gene>
    <name evidence="1" type="primary">rsad1</name>
    <name evidence="1" type="ORF">DAT39_013068</name>
</gene>
<reference evidence="1" key="1">
    <citation type="submission" date="2020-07" db="EMBL/GenBank/DDBJ databases">
        <title>Clarias magur genome sequencing, assembly and annotation.</title>
        <authorList>
            <person name="Kushwaha B."/>
            <person name="Kumar R."/>
            <person name="Das P."/>
            <person name="Joshi C.G."/>
            <person name="Kumar D."/>
            <person name="Nagpure N.S."/>
            <person name="Pandey M."/>
            <person name="Agarwal S."/>
            <person name="Srivastava S."/>
            <person name="Singh M."/>
            <person name="Sahoo L."/>
            <person name="Jayasankar P."/>
            <person name="Meher P.K."/>
            <person name="Koringa P.G."/>
            <person name="Iquebal M.A."/>
            <person name="Das S.P."/>
            <person name="Bit A."/>
            <person name="Patnaik S."/>
            <person name="Patel N."/>
            <person name="Shah T.M."/>
            <person name="Hinsu A."/>
            <person name="Jena J.K."/>
        </authorList>
    </citation>
    <scope>NUCLEOTIDE SEQUENCE</scope>
    <source>
        <strain evidence="1">CIFAMagur01</strain>
        <tissue evidence="1">Testis</tissue>
    </source>
</reference>
<dbReference type="EMBL" id="QNUK01000243">
    <property type="protein sequence ID" value="KAF5897238.1"/>
    <property type="molecule type" value="Genomic_DNA"/>
</dbReference>
<accession>A0A8J4TXI4</accession>
<protein>
    <submittedName>
        <fullName evidence="1">Na(+)-translocating NADH-quinone reductase subunit A</fullName>
    </submittedName>
</protein>
<comment type="caution">
    <text evidence="1">The sequence shown here is derived from an EMBL/GenBank/DDBJ whole genome shotgun (WGS) entry which is preliminary data.</text>
</comment>
<dbReference type="Proteomes" id="UP000727407">
    <property type="component" value="Unassembled WGS sequence"/>
</dbReference>
<name>A0A8J4TXI4_CLAMG</name>
<evidence type="ECO:0000313" key="1">
    <source>
        <dbReference type="EMBL" id="KAF5897238.1"/>
    </source>
</evidence>
<dbReference type="AlphaFoldDB" id="A0A8J4TXI4"/>
<sequence>MGGTDLAFSQITEGGVGDHHLPLLLIKDFNKYPGRNDASAGLPVSGKLSIKFRGRRHLNSIFGGDEAMELTHYPFIRHIRG</sequence>
<proteinExistence type="predicted"/>
<keyword evidence="2" id="KW-1185">Reference proteome</keyword>
<organism evidence="1 2">
    <name type="scientific">Clarias magur</name>
    <name type="common">Asian catfish</name>
    <name type="synonym">Macropteronotus magur</name>
    <dbReference type="NCBI Taxonomy" id="1594786"/>
    <lineage>
        <taxon>Eukaryota</taxon>
        <taxon>Metazoa</taxon>
        <taxon>Chordata</taxon>
        <taxon>Craniata</taxon>
        <taxon>Vertebrata</taxon>
        <taxon>Euteleostomi</taxon>
        <taxon>Actinopterygii</taxon>
        <taxon>Neopterygii</taxon>
        <taxon>Teleostei</taxon>
        <taxon>Ostariophysi</taxon>
        <taxon>Siluriformes</taxon>
        <taxon>Clariidae</taxon>
        <taxon>Clarias</taxon>
    </lineage>
</organism>
<evidence type="ECO:0000313" key="2">
    <source>
        <dbReference type="Proteomes" id="UP000727407"/>
    </source>
</evidence>